<reference evidence="2 3" key="1">
    <citation type="submission" date="2018-08" db="EMBL/GenBank/DDBJ databases">
        <title>A genome reference for cultivated species of the human gut microbiota.</title>
        <authorList>
            <person name="Zou Y."/>
            <person name="Xue W."/>
            <person name="Luo G."/>
        </authorList>
    </citation>
    <scope>NUCLEOTIDE SEQUENCE [LARGE SCALE GENOMIC DNA]</scope>
    <source>
        <strain evidence="2 3">AM40-30BH</strain>
    </source>
</reference>
<evidence type="ECO:0000259" key="1">
    <source>
        <dbReference type="Pfam" id="PF13614"/>
    </source>
</evidence>
<dbReference type="SUPFAM" id="SSF48452">
    <property type="entry name" value="TPR-like"/>
    <property type="match status" value="1"/>
</dbReference>
<dbReference type="AlphaFoldDB" id="A0A413VL17"/>
<dbReference type="InterPro" id="IPR027417">
    <property type="entry name" value="P-loop_NTPase"/>
</dbReference>
<dbReference type="NCBIfam" id="NF047398">
    <property type="entry name" value="AAA_KGGVGR"/>
    <property type="match status" value="1"/>
</dbReference>
<evidence type="ECO:0000313" key="3">
    <source>
        <dbReference type="Proteomes" id="UP000284379"/>
    </source>
</evidence>
<dbReference type="PANTHER" id="PTHR13696:SF52">
    <property type="entry name" value="PARA FAMILY PROTEIN CT_582"/>
    <property type="match status" value="1"/>
</dbReference>
<dbReference type="RefSeq" id="WP_122201769.1">
    <property type="nucleotide sequence ID" value="NZ_CABJFV010000010.1"/>
</dbReference>
<sequence>MKTIAFYSYKGGVGRTLALSNIARRLADFGKKVIMLDLDLEAPGLHTKFSNFQWDRKVESGIVDYIYEYAVNHKIPAKITSYAYHLEDLSSSLDLIPAGNPKSSEYWRKLSAINWYELLYGENATGIAFFLDLKVKIEKKYKPDYFLIDTRTGITDISSLTISLLADRLVILSANNQENLEGCQRIVRSILNQKNNMLEKEKEIILALTRIPYPSTPTECLREESLIANFKKHFEGLTYASGKELNSTPVVIHSDRDLECSETFKIGFEKETKGPSEIIANEYLDLFARITAGDLTKEEIEKFDNEKEIARLYNKISQTENAIEGVQLAEETIKKYPKADQFYYLLALKCLKAEMEEKGIRAINQAIKLLPLPYYLILKAGLLYNKGEREEAYKVILPIRHISPQAFYQYCLAKVTIGGFPENEVLQDLNELKEMNYLSPEVDNLIACYQNEIGNYKEAEKAIYSAIEQDKNRPVFYTTLAEIKANQNDIPLFYMNIDMALSKGADIKNAISTVPRVYSKFKNDEKFISLLKRYGKEEEIELLKTL</sequence>
<dbReference type="Gene3D" id="3.40.50.300">
    <property type="entry name" value="P-loop containing nucleotide triphosphate hydrolases"/>
    <property type="match status" value="1"/>
</dbReference>
<proteinExistence type="predicted"/>
<organism evidence="2 3">
    <name type="scientific">Bacteroides nordii</name>
    <dbReference type="NCBI Taxonomy" id="291645"/>
    <lineage>
        <taxon>Bacteria</taxon>
        <taxon>Pseudomonadati</taxon>
        <taxon>Bacteroidota</taxon>
        <taxon>Bacteroidia</taxon>
        <taxon>Bacteroidales</taxon>
        <taxon>Bacteroidaceae</taxon>
        <taxon>Bacteroides</taxon>
    </lineage>
</organism>
<dbReference type="Gene3D" id="1.25.40.10">
    <property type="entry name" value="Tetratricopeptide repeat domain"/>
    <property type="match status" value="1"/>
</dbReference>
<dbReference type="PANTHER" id="PTHR13696">
    <property type="entry name" value="P-LOOP CONTAINING NUCLEOSIDE TRIPHOSPHATE HYDROLASE"/>
    <property type="match status" value="1"/>
</dbReference>
<dbReference type="InterPro" id="IPR050678">
    <property type="entry name" value="DNA_Partitioning_ATPase"/>
</dbReference>
<dbReference type="EMBL" id="QSGO01000010">
    <property type="protein sequence ID" value="RHB34243.1"/>
    <property type="molecule type" value="Genomic_DNA"/>
</dbReference>
<accession>A0A413VL17</accession>
<dbReference type="Pfam" id="PF13614">
    <property type="entry name" value="AAA_31"/>
    <property type="match status" value="1"/>
</dbReference>
<dbReference type="SUPFAM" id="SSF52540">
    <property type="entry name" value="P-loop containing nucleoside triphosphate hydrolases"/>
    <property type="match status" value="1"/>
</dbReference>
<dbReference type="InterPro" id="IPR025669">
    <property type="entry name" value="AAA_dom"/>
</dbReference>
<dbReference type="Proteomes" id="UP000284379">
    <property type="component" value="Unassembled WGS sequence"/>
</dbReference>
<comment type="caution">
    <text evidence="2">The sequence shown here is derived from an EMBL/GenBank/DDBJ whole genome shotgun (WGS) entry which is preliminary data.</text>
</comment>
<feature type="domain" description="AAA" evidence="1">
    <location>
        <begin position="1"/>
        <end position="196"/>
    </location>
</feature>
<name>A0A413VL17_9BACE</name>
<evidence type="ECO:0000313" key="2">
    <source>
        <dbReference type="EMBL" id="RHB34243.1"/>
    </source>
</evidence>
<protein>
    <recommendedName>
        <fullName evidence="1">AAA domain-containing protein</fullName>
    </recommendedName>
</protein>
<dbReference type="InterPro" id="IPR011990">
    <property type="entry name" value="TPR-like_helical_dom_sf"/>
</dbReference>
<gene>
    <name evidence="2" type="ORF">DW888_13690</name>
</gene>